<accession>A0AA38W3N5</accession>
<dbReference type="Pfam" id="PF13960">
    <property type="entry name" value="DUF4218"/>
    <property type="match status" value="1"/>
</dbReference>
<dbReference type="AlphaFoldDB" id="A0AA38W3N5"/>
<evidence type="ECO:0000259" key="2">
    <source>
        <dbReference type="Pfam" id="PF13952"/>
    </source>
</evidence>
<feature type="region of interest" description="Disordered" evidence="1">
    <location>
        <begin position="190"/>
        <end position="231"/>
    </location>
</feature>
<name>A0AA38W3N5_9ASTR</name>
<evidence type="ECO:0000256" key="1">
    <source>
        <dbReference type="SAM" id="MobiDB-lite"/>
    </source>
</evidence>
<proteinExistence type="predicted"/>
<dbReference type="InterPro" id="IPR025312">
    <property type="entry name" value="DUF4216"/>
</dbReference>
<evidence type="ECO:0000313" key="5">
    <source>
        <dbReference type="Proteomes" id="UP001172457"/>
    </source>
</evidence>
<feature type="non-terminal residue" evidence="4">
    <location>
        <position position="1"/>
    </location>
</feature>
<evidence type="ECO:0000259" key="3">
    <source>
        <dbReference type="Pfam" id="PF13960"/>
    </source>
</evidence>
<dbReference type="PANTHER" id="PTHR48258:SF15">
    <property type="entry name" value="OS02G0543900 PROTEIN"/>
    <property type="match status" value="1"/>
</dbReference>
<dbReference type="EMBL" id="JARYMX010000006">
    <property type="protein sequence ID" value="KAJ9545327.1"/>
    <property type="molecule type" value="Genomic_DNA"/>
</dbReference>
<comment type="caution">
    <text evidence="4">The sequence shown here is derived from an EMBL/GenBank/DDBJ whole genome shotgun (WGS) entry which is preliminary data.</text>
</comment>
<sequence>MTRAEKDVFLQTLKSIRPPDEYSSNISRCVQVKERKLMGMKSYDCHMLMQEYLPIALRGTLPDHVSSTIIELCDFFRHICLKDLTEADLQFLESRVVVTLCKMEQIFLPSFFTIMVHLVIHLVREVRLGGPITFRWMYPIERDLLTLKSYVNNRAYPEGSIAEGYLARESLTFCSRYLCGVETLFSRPIRNDDDDDDNQNEMEESNFLRPGRPLGQHAKTQPSSRKRKRFPKCEIDDKSLKQAHRYVLFNVNSITPFREEHKDLVKGQNRSRRRISEHELEKIHCESFSEWFQKRVARLEEQMDPRVTEEIKWLARGPNNFVKRYPGYFVKGYRFHTKEHERFLKTQNSGVVVNMVDPTQGMVNYYGSLKDIIELNYSGKIRVVLFKCDWVDTNRGYKRDEFGVALVNFSHVVHTGVNILDDPFVLASQVDKVFYAHDPKLEDWFVVRHVKVRDAFNMRCDSDQNSLNSIPCTFDVPNLHRIDVDEMDVTPVLESHE</sequence>
<feature type="compositionally biased region" description="Acidic residues" evidence="1">
    <location>
        <begin position="192"/>
        <end position="204"/>
    </location>
</feature>
<organism evidence="4 5">
    <name type="scientific">Centaurea solstitialis</name>
    <name type="common">yellow star-thistle</name>
    <dbReference type="NCBI Taxonomy" id="347529"/>
    <lineage>
        <taxon>Eukaryota</taxon>
        <taxon>Viridiplantae</taxon>
        <taxon>Streptophyta</taxon>
        <taxon>Embryophyta</taxon>
        <taxon>Tracheophyta</taxon>
        <taxon>Spermatophyta</taxon>
        <taxon>Magnoliopsida</taxon>
        <taxon>eudicotyledons</taxon>
        <taxon>Gunneridae</taxon>
        <taxon>Pentapetalae</taxon>
        <taxon>asterids</taxon>
        <taxon>campanulids</taxon>
        <taxon>Asterales</taxon>
        <taxon>Asteraceae</taxon>
        <taxon>Carduoideae</taxon>
        <taxon>Cardueae</taxon>
        <taxon>Centaureinae</taxon>
        <taxon>Centaurea</taxon>
    </lineage>
</organism>
<gene>
    <name evidence="4" type="ORF">OSB04_025034</name>
</gene>
<feature type="domain" description="DUF4216" evidence="2">
    <location>
        <begin position="373"/>
        <end position="447"/>
    </location>
</feature>
<keyword evidence="5" id="KW-1185">Reference proteome</keyword>
<reference evidence="4" key="1">
    <citation type="submission" date="2023-03" db="EMBL/GenBank/DDBJ databases">
        <title>Chromosome-scale reference genome and RAD-based genetic map of yellow starthistle (Centaurea solstitialis) reveal putative structural variation and QTLs associated with invader traits.</title>
        <authorList>
            <person name="Reatini B."/>
            <person name="Cang F.A."/>
            <person name="Jiang Q."/>
            <person name="Mckibben M.T.W."/>
            <person name="Barker M.S."/>
            <person name="Rieseberg L.H."/>
            <person name="Dlugosch K.M."/>
        </authorList>
    </citation>
    <scope>NUCLEOTIDE SEQUENCE</scope>
    <source>
        <strain evidence="4">CAN-66</strain>
        <tissue evidence="4">Leaf</tissue>
    </source>
</reference>
<dbReference type="InterPro" id="IPR025452">
    <property type="entry name" value="DUF4218"/>
</dbReference>
<protein>
    <recommendedName>
        <fullName evidence="6">Transposase</fullName>
    </recommendedName>
</protein>
<evidence type="ECO:0008006" key="6">
    <source>
        <dbReference type="Google" id="ProtNLM"/>
    </source>
</evidence>
<dbReference type="Pfam" id="PF13952">
    <property type="entry name" value="DUF4216"/>
    <property type="match status" value="1"/>
</dbReference>
<evidence type="ECO:0000313" key="4">
    <source>
        <dbReference type="EMBL" id="KAJ9545327.1"/>
    </source>
</evidence>
<dbReference type="Proteomes" id="UP001172457">
    <property type="component" value="Chromosome 6"/>
</dbReference>
<dbReference type="PANTHER" id="PTHR48258">
    <property type="entry name" value="DUF4218 DOMAIN-CONTAINING PROTEIN-RELATED"/>
    <property type="match status" value="1"/>
</dbReference>
<feature type="domain" description="DUF4218" evidence="3">
    <location>
        <begin position="80"/>
        <end position="191"/>
    </location>
</feature>